<keyword evidence="2" id="KW-1185">Reference proteome</keyword>
<dbReference type="EMBL" id="MQVX01000001">
    <property type="protein sequence ID" value="PQJ16624.1"/>
    <property type="molecule type" value="Genomic_DNA"/>
</dbReference>
<accession>A0A2S7TAF8</accession>
<protein>
    <submittedName>
        <fullName evidence="1">Uncharacterized protein</fullName>
    </submittedName>
</protein>
<comment type="caution">
    <text evidence="1">The sequence shown here is derived from an EMBL/GenBank/DDBJ whole genome shotgun (WGS) entry which is preliminary data.</text>
</comment>
<reference evidence="2" key="1">
    <citation type="submission" date="2016-11" db="EMBL/GenBank/DDBJ databases">
        <title>Trade-off between light-utilization and light-protection in marine flavobacteria.</title>
        <authorList>
            <person name="Kumagai Y."/>
            <person name="Yoshizawa S."/>
            <person name="Kogure K."/>
        </authorList>
    </citation>
    <scope>NUCLEOTIDE SEQUENCE [LARGE SCALE GENOMIC DNA]</scope>
    <source>
        <strain evidence="2">SG-18</strain>
    </source>
</reference>
<proteinExistence type="predicted"/>
<dbReference type="RefSeq" id="WP_105002293.1">
    <property type="nucleotide sequence ID" value="NZ_MQVX01000001.1"/>
</dbReference>
<gene>
    <name evidence="1" type="ORF">BST99_13680</name>
</gene>
<sequence length="175" mass="19703">MKKVIVYESAQQKQLLELSLGRSLPLTVKTLVGGGHQSAISVVRSLRVKGGFQVLLLVDIAGKEGEDIEEQLRKSVELIEQVPSTVPVKLVTFEPSLDHILLSSKSILEEVLEQPITQSEFDGYRKSDQAVQFHFADKTRNLTKKRLFRKVEPLLQEKAKSLPEMEEIRAWISAP</sequence>
<dbReference type="AlphaFoldDB" id="A0A2S7TAF8"/>
<evidence type="ECO:0000313" key="1">
    <source>
        <dbReference type="EMBL" id="PQJ16624.1"/>
    </source>
</evidence>
<evidence type="ECO:0000313" key="2">
    <source>
        <dbReference type="Proteomes" id="UP000239366"/>
    </source>
</evidence>
<name>A0A2S7TAF8_9FLAO</name>
<organism evidence="1 2">
    <name type="scientific">Aureicoccus marinus</name>
    <dbReference type="NCBI Taxonomy" id="754435"/>
    <lineage>
        <taxon>Bacteria</taxon>
        <taxon>Pseudomonadati</taxon>
        <taxon>Bacteroidota</taxon>
        <taxon>Flavobacteriia</taxon>
        <taxon>Flavobacteriales</taxon>
        <taxon>Flavobacteriaceae</taxon>
        <taxon>Aureicoccus</taxon>
    </lineage>
</organism>
<dbReference type="Proteomes" id="UP000239366">
    <property type="component" value="Unassembled WGS sequence"/>
</dbReference>